<dbReference type="STRING" id="47500.AF333_22930"/>
<feature type="transmembrane region" description="Helical" evidence="1">
    <location>
        <begin position="61"/>
        <end position="80"/>
    </location>
</feature>
<dbReference type="GO" id="GO:0050380">
    <property type="term" value="F:undecaprenyl-diphosphatase activity"/>
    <property type="evidence" value="ECO:0007669"/>
    <property type="project" value="InterPro"/>
</dbReference>
<dbReference type="Proteomes" id="UP000182836">
    <property type="component" value="Unassembled WGS sequence"/>
</dbReference>
<dbReference type="SUPFAM" id="SSF48317">
    <property type="entry name" value="Acid phosphatase/Vanadium-dependent haloperoxidase"/>
    <property type="match status" value="1"/>
</dbReference>
<feature type="transmembrane region" description="Helical" evidence="1">
    <location>
        <begin position="126"/>
        <end position="144"/>
    </location>
</feature>
<dbReference type="EMBL" id="LGUG01000004">
    <property type="protein sequence ID" value="KON97862.1"/>
    <property type="molecule type" value="Genomic_DNA"/>
</dbReference>
<feature type="transmembrane region" description="Helical" evidence="1">
    <location>
        <begin position="150"/>
        <end position="168"/>
    </location>
</feature>
<dbReference type="Proteomes" id="UP000037269">
    <property type="component" value="Unassembled WGS sequence"/>
</dbReference>
<dbReference type="InterPro" id="IPR033879">
    <property type="entry name" value="UPP_Pase"/>
</dbReference>
<feature type="transmembrane region" description="Helical" evidence="1">
    <location>
        <begin position="31"/>
        <end position="49"/>
    </location>
</feature>
<keyword evidence="1" id="KW-0472">Membrane</keyword>
<keyword evidence="1" id="KW-0812">Transmembrane</keyword>
<organism evidence="3 5">
    <name type="scientific">Aneurinibacillus migulanus</name>
    <name type="common">Bacillus migulanus</name>
    <dbReference type="NCBI Taxonomy" id="47500"/>
    <lineage>
        <taxon>Bacteria</taxon>
        <taxon>Bacillati</taxon>
        <taxon>Bacillota</taxon>
        <taxon>Bacilli</taxon>
        <taxon>Bacillales</taxon>
        <taxon>Paenibacillaceae</taxon>
        <taxon>Aneurinibacillus group</taxon>
        <taxon>Aneurinibacillus</taxon>
    </lineage>
</organism>
<dbReference type="EMBL" id="FNED01000001">
    <property type="protein sequence ID" value="SDH96154.1"/>
    <property type="molecule type" value="Genomic_DNA"/>
</dbReference>
<evidence type="ECO:0000313" key="4">
    <source>
        <dbReference type="EMBL" id="SDH96154.1"/>
    </source>
</evidence>
<dbReference type="PANTHER" id="PTHR14969">
    <property type="entry name" value="SPHINGOSINE-1-PHOSPHATE PHOSPHOHYDROLASE"/>
    <property type="match status" value="1"/>
</dbReference>
<sequence length="202" mass="22731">MKLSQTDALLFQDINQLVPFYPSLGLLMKGFSLYGEYILYLSVFLYWFTGVRKNRYMVMQALFSACIALGISRIIGHFFYRPRPFVTHDIVQLIPHSANASFPSDHATGAFVIAVSFWLFHKKVGWAWLALALGIAFSRVWVGVHYPGDVLAGITLGAFTAVSIHYLLPKIKYAYQVMNSVISLANKIENSILTINNKNKSS</sequence>
<dbReference type="InterPro" id="IPR036938">
    <property type="entry name" value="PAP2/HPO_sf"/>
</dbReference>
<evidence type="ECO:0000313" key="5">
    <source>
        <dbReference type="Proteomes" id="UP000037269"/>
    </source>
</evidence>
<accession>A0A0D1XBI0</accession>
<evidence type="ECO:0000313" key="6">
    <source>
        <dbReference type="Proteomes" id="UP000182836"/>
    </source>
</evidence>
<reference evidence="4 6" key="2">
    <citation type="submission" date="2016-10" db="EMBL/GenBank/DDBJ databases">
        <authorList>
            <person name="de Groot N.N."/>
        </authorList>
    </citation>
    <scope>NUCLEOTIDE SEQUENCE [LARGE SCALE GENOMIC DNA]</scope>
    <source>
        <strain evidence="4 6">DSM 2895</strain>
    </source>
</reference>
<keyword evidence="1" id="KW-1133">Transmembrane helix</keyword>
<dbReference type="CDD" id="cd03385">
    <property type="entry name" value="PAP2_BcrC_like"/>
    <property type="match status" value="1"/>
</dbReference>
<name>A0A0D1XBI0_ANEMI</name>
<dbReference type="SMART" id="SM00014">
    <property type="entry name" value="acidPPc"/>
    <property type="match status" value="1"/>
</dbReference>
<proteinExistence type="predicted"/>
<dbReference type="GeneID" id="42307983"/>
<dbReference type="Gene3D" id="1.20.144.10">
    <property type="entry name" value="Phosphatidic acid phosphatase type 2/haloperoxidase"/>
    <property type="match status" value="1"/>
</dbReference>
<reference evidence="3 5" key="1">
    <citation type="submission" date="2015-07" db="EMBL/GenBank/DDBJ databases">
        <title>Fjat-14205 dsm 2895.</title>
        <authorList>
            <person name="Liu B."/>
            <person name="Wang J."/>
            <person name="Zhu Y."/>
            <person name="Liu G."/>
            <person name="Chen Q."/>
            <person name="Chen Z."/>
            <person name="Lan J."/>
            <person name="Che J."/>
            <person name="Ge C."/>
            <person name="Shi H."/>
            <person name="Pan Z."/>
            <person name="Liu X."/>
        </authorList>
    </citation>
    <scope>NUCLEOTIDE SEQUENCE [LARGE SCALE GENOMIC DNA]</scope>
    <source>
        <strain evidence="3 5">DSM 2895</strain>
    </source>
</reference>
<dbReference type="GO" id="GO:0005886">
    <property type="term" value="C:plasma membrane"/>
    <property type="evidence" value="ECO:0007669"/>
    <property type="project" value="InterPro"/>
</dbReference>
<feature type="domain" description="Phosphatidic acid phosphatase type 2/haloperoxidase" evidence="2">
    <location>
        <begin position="56"/>
        <end position="165"/>
    </location>
</feature>
<gene>
    <name evidence="3" type="ORF">AF333_22930</name>
    <name evidence="4" type="ORF">SAMN04487909_10154</name>
</gene>
<protein>
    <submittedName>
        <fullName evidence="4">Undecaprenyl-diphosphatase</fullName>
    </submittedName>
</protein>
<dbReference type="Pfam" id="PF01569">
    <property type="entry name" value="PAP2"/>
    <property type="match status" value="1"/>
</dbReference>
<dbReference type="PANTHER" id="PTHR14969:SF13">
    <property type="entry name" value="AT30094P"/>
    <property type="match status" value="1"/>
</dbReference>
<dbReference type="OrthoDB" id="9789113at2"/>
<dbReference type="AlphaFoldDB" id="A0A0D1XBI0"/>
<dbReference type="PATRIC" id="fig|47500.12.peg.2807"/>
<evidence type="ECO:0000313" key="3">
    <source>
        <dbReference type="EMBL" id="KON97862.1"/>
    </source>
</evidence>
<dbReference type="RefSeq" id="WP_043067795.1">
    <property type="nucleotide sequence ID" value="NZ_BJOA01000028.1"/>
</dbReference>
<evidence type="ECO:0000259" key="2">
    <source>
        <dbReference type="SMART" id="SM00014"/>
    </source>
</evidence>
<dbReference type="InterPro" id="IPR000326">
    <property type="entry name" value="PAP2/HPO"/>
</dbReference>
<keyword evidence="5" id="KW-1185">Reference proteome</keyword>
<evidence type="ECO:0000256" key="1">
    <source>
        <dbReference type="SAM" id="Phobius"/>
    </source>
</evidence>